<keyword evidence="7 12" id="KW-0808">Transferase</keyword>
<dbReference type="NCBIfam" id="TIGR01496">
    <property type="entry name" value="DHPS"/>
    <property type="match status" value="1"/>
</dbReference>
<dbReference type="PROSITE" id="PS50972">
    <property type="entry name" value="PTERIN_BINDING"/>
    <property type="match status" value="1"/>
</dbReference>
<protein>
    <recommendedName>
        <fullName evidence="6 12">Dihydropteroate synthase</fullName>
        <shortName evidence="12">DHPS</shortName>
        <ecNumber evidence="5 12">2.5.1.15</ecNumber>
    </recommendedName>
    <alternativeName>
        <fullName evidence="11 12">Dihydropteroate pyrophosphorylase</fullName>
    </alternativeName>
</protein>
<accession>A0A1U7M0T6</accession>
<evidence type="ECO:0000256" key="9">
    <source>
        <dbReference type="ARBA" id="ARBA00022842"/>
    </source>
</evidence>
<keyword evidence="9 12" id="KW-0460">Magnesium</keyword>
<gene>
    <name evidence="14" type="ORF">BIV18_06685</name>
</gene>
<dbReference type="GO" id="GO:0004156">
    <property type="term" value="F:dihydropteroate synthase activity"/>
    <property type="evidence" value="ECO:0007669"/>
    <property type="project" value="UniProtKB-EC"/>
</dbReference>
<dbReference type="InterPro" id="IPR000489">
    <property type="entry name" value="Pterin-binding_dom"/>
</dbReference>
<evidence type="ECO:0000256" key="6">
    <source>
        <dbReference type="ARBA" id="ARBA00016919"/>
    </source>
</evidence>
<dbReference type="SUPFAM" id="SSF51717">
    <property type="entry name" value="Dihydropteroate synthetase-like"/>
    <property type="match status" value="1"/>
</dbReference>
<keyword evidence="10 12" id="KW-0289">Folate biosynthesis</keyword>
<dbReference type="PROSITE" id="PS00793">
    <property type="entry name" value="DHPS_2"/>
    <property type="match status" value="1"/>
</dbReference>
<comment type="cofactor">
    <cofactor evidence="2 12">
        <name>Mg(2+)</name>
        <dbReference type="ChEBI" id="CHEBI:18420"/>
    </cofactor>
</comment>
<keyword evidence="8 12" id="KW-0479">Metal-binding</keyword>
<evidence type="ECO:0000256" key="8">
    <source>
        <dbReference type="ARBA" id="ARBA00022723"/>
    </source>
</evidence>
<evidence type="ECO:0000313" key="14">
    <source>
        <dbReference type="EMBL" id="OLR65218.1"/>
    </source>
</evidence>
<evidence type="ECO:0000256" key="11">
    <source>
        <dbReference type="ARBA" id="ARBA00030193"/>
    </source>
</evidence>
<reference evidence="14 15" key="1">
    <citation type="journal article" date="2016" name="Appl. Environ. Microbiol.">
        <title>Function and Phylogeny of Bacterial Butyryl Coenzyme A:Acetate Transferases and Their Diversity in the Proximal Colon of Swine.</title>
        <authorList>
            <person name="Trachsel J."/>
            <person name="Bayles D.O."/>
            <person name="Looft T."/>
            <person name="Levine U.Y."/>
            <person name="Allen H.K."/>
        </authorList>
    </citation>
    <scope>NUCLEOTIDE SEQUENCE [LARGE SCALE GENOMIC DNA]</scope>
    <source>
        <strain evidence="14 15">35-6-1</strain>
    </source>
</reference>
<dbReference type="GO" id="GO:0046872">
    <property type="term" value="F:metal ion binding"/>
    <property type="evidence" value="ECO:0007669"/>
    <property type="project" value="UniProtKB-KW"/>
</dbReference>
<dbReference type="Gene3D" id="3.20.20.20">
    <property type="entry name" value="Dihydropteroate synthase-like"/>
    <property type="match status" value="1"/>
</dbReference>
<dbReference type="Pfam" id="PF00809">
    <property type="entry name" value="Pterin_bind"/>
    <property type="match status" value="1"/>
</dbReference>
<dbReference type="PANTHER" id="PTHR20941">
    <property type="entry name" value="FOLATE SYNTHESIS PROTEINS"/>
    <property type="match status" value="1"/>
</dbReference>
<sequence>MKNLVCKYKDKVLESGRETILCGIVNVTPDSFSDGGKWYGTDKAVNRAMELIKAGAKMIDIGGESTRPGSTYVEIEEEKNRVVPVIKKLKKMTDVPLSIDTWKADVAEAAIEAGVDFVNDITGFIGDPKMAEVVGKSDVGAILMFNPKIARPNHKSSANFPSFGGVGAFTDEELKSFEEMDIVEVMKKYLSKSISRAEKNGIERERIMLDPGIGFALTKRENLKLIDKIDVLREMGCFIFLGVSRKRFITNILTENSIDVDASKEEGFENRDEASAALTTIAAYKGVEVLRVHTMKHHFLAKLVADSVRLNELIEDVNFKPYSL</sequence>
<comment type="catalytic activity">
    <reaction evidence="1">
        <text>(7,8-dihydropterin-6-yl)methyl diphosphate + 4-aminobenzoate = 7,8-dihydropteroate + diphosphate</text>
        <dbReference type="Rhea" id="RHEA:19949"/>
        <dbReference type="ChEBI" id="CHEBI:17836"/>
        <dbReference type="ChEBI" id="CHEBI:17839"/>
        <dbReference type="ChEBI" id="CHEBI:33019"/>
        <dbReference type="ChEBI" id="CHEBI:72950"/>
        <dbReference type="EC" id="2.5.1.15"/>
    </reaction>
</comment>
<dbReference type="GO" id="GO:0005829">
    <property type="term" value="C:cytosol"/>
    <property type="evidence" value="ECO:0007669"/>
    <property type="project" value="TreeGrafter"/>
</dbReference>
<organism evidence="14 15">
    <name type="scientific">Peptoniphilus porci</name>
    <dbReference type="NCBI Taxonomy" id="2652280"/>
    <lineage>
        <taxon>Bacteria</taxon>
        <taxon>Bacillati</taxon>
        <taxon>Bacillota</taxon>
        <taxon>Tissierellia</taxon>
        <taxon>Tissierellales</taxon>
        <taxon>Peptoniphilaceae</taxon>
        <taxon>Peptoniphilus</taxon>
    </lineage>
</organism>
<comment type="function">
    <text evidence="12">Catalyzes the condensation of para-aminobenzoate (pABA) with 6-hydroxymethyl-7,8-dihydropterin diphosphate (DHPt-PP) to form 7,8-dihydropteroate (H2Pte), the immediate precursor of folate derivatives.</text>
</comment>
<dbReference type="GO" id="GO:0046656">
    <property type="term" value="P:folic acid biosynthetic process"/>
    <property type="evidence" value="ECO:0007669"/>
    <property type="project" value="UniProtKB-KW"/>
</dbReference>
<dbReference type="PROSITE" id="PS00792">
    <property type="entry name" value="DHPS_1"/>
    <property type="match status" value="1"/>
</dbReference>
<comment type="pathway">
    <text evidence="3 12">Cofactor biosynthesis; tetrahydrofolate biosynthesis; 7,8-dihydrofolate from 2-amino-4-hydroxy-6-hydroxymethyl-7,8-dihydropteridine diphosphate and 4-aminobenzoate: step 1/2.</text>
</comment>
<feature type="domain" description="Pterin-binding" evidence="13">
    <location>
        <begin position="19"/>
        <end position="305"/>
    </location>
</feature>
<comment type="caution">
    <text evidence="14">The sequence shown here is derived from an EMBL/GenBank/DDBJ whole genome shotgun (WGS) entry which is preliminary data.</text>
</comment>
<dbReference type="InterPro" id="IPR006390">
    <property type="entry name" value="DHP_synth_dom"/>
</dbReference>
<evidence type="ECO:0000256" key="3">
    <source>
        <dbReference type="ARBA" id="ARBA00004763"/>
    </source>
</evidence>
<dbReference type="InterPro" id="IPR011005">
    <property type="entry name" value="Dihydropteroate_synth-like_sf"/>
</dbReference>
<evidence type="ECO:0000256" key="5">
    <source>
        <dbReference type="ARBA" id="ARBA00012458"/>
    </source>
</evidence>
<dbReference type="STRING" id="1465756.BIV18_06685"/>
<proteinExistence type="inferred from homology"/>
<evidence type="ECO:0000256" key="2">
    <source>
        <dbReference type="ARBA" id="ARBA00001946"/>
    </source>
</evidence>
<dbReference type="UniPathway" id="UPA00077">
    <property type="reaction ID" value="UER00156"/>
</dbReference>
<name>A0A1U7M0T6_9FIRM</name>
<dbReference type="CDD" id="cd00739">
    <property type="entry name" value="DHPS"/>
    <property type="match status" value="1"/>
</dbReference>
<evidence type="ECO:0000259" key="13">
    <source>
        <dbReference type="PROSITE" id="PS50972"/>
    </source>
</evidence>
<dbReference type="GO" id="GO:0046654">
    <property type="term" value="P:tetrahydrofolate biosynthetic process"/>
    <property type="evidence" value="ECO:0007669"/>
    <property type="project" value="UniProtKB-UniPathway"/>
</dbReference>
<dbReference type="Proteomes" id="UP000187166">
    <property type="component" value="Unassembled WGS sequence"/>
</dbReference>
<evidence type="ECO:0000256" key="4">
    <source>
        <dbReference type="ARBA" id="ARBA00009503"/>
    </source>
</evidence>
<keyword evidence="15" id="KW-1185">Reference proteome</keyword>
<evidence type="ECO:0000256" key="7">
    <source>
        <dbReference type="ARBA" id="ARBA00022679"/>
    </source>
</evidence>
<dbReference type="EMBL" id="MJIH01000001">
    <property type="protein sequence ID" value="OLR65218.1"/>
    <property type="molecule type" value="Genomic_DNA"/>
</dbReference>
<dbReference type="PANTHER" id="PTHR20941:SF1">
    <property type="entry name" value="FOLIC ACID SYNTHESIS PROTEIN FOL1"/>
    <property type="match status" value="1"/>
</dbReference>
<dbReference type="AlphaFoldDB" id="A0A1U7M0T6"/>
<evidence type="ECO:0000256" key="1">
    <source>
        <dbReference type="ARBA" id="ARBA00000012"/>
    </source>
</evidence>
<evidence type="ECO:0000256" key="12">
    <source>
        <dbReference type="RuleBase" id="RU361205"/>
    </source>
</evidence>
<comment type="similarity">
    <text evidence="4 12">Belongs to the DHPS family.</text>
</comment>
<dbReference type="EC" id="2.5.1.15" evidence="5 12"/>
<evidence type="ECO:0000256" key="10">
    <source>
        <dbReference type="ARBA" id="ARBA00022909"/>
    </source>
</evidence>
<dbReference type="InterPro" id="IPR045031">
    <property type="entry name" value="DHP_synth-like"/>
</dbReference>
<evidence type="ECO:0000313" key="15">
    <source>
        <dbReference type="Proteomes" id="UP000187166"/>
    </source>
</evidence>